<dbReference type="PROSITE" id="PS50928">
    <property type="entry name" value="ABC_TM1"/>
    <property type="match status" value="1"/>
</dbReference>
<evidence type="ECO:0000256" key="2">
    <source>
        <dbReference type="ARBA" id="ARBA00007069"/>
    </source>
</evidence>
<dbReference type="GO" id="GO:0005886">
    <property type="term" value="C:plasma membrane"/>
    <property type="evidence" value="ECO:0007669"/>
    <property type="project" value="UniProtKB-SubCell"/>
</dbReference>
<evidence type="ECO:0000256" key="3">
    <source>
        <dbReference type="ARBA" id="ARBA00022448"/>
    </source>
</evidence>
<comment type="similarity">
    <text evidence="2">Belongs to the binding-protein-dependent transport system permease family. CysTW subfamily.</text>
</comment>
<dbReference type="HOGENOM" id="CLU_016047_18_6_9"/>
<evidence type="ECO:0000256" key="5">
    <source>
        <dbReference type="ARBA" id="ARBA00022692"/>
    </source>
</evidence>
<evidence type="ECO:0000313" key="11">
    <source>
        <dbReference type="Proteomes" id="UP000005439"/>
    </source>
</evidence>
<feature type="transmembrane region" description="Helical" evidence="8">
    <location>
        <begin position="27"/>
        <end position="49"/>
    </location>
</feature>
<name>G8TV32_SULAD</name>
<evidence type="ECO:0000256" key="1">
    <source>
        <dbReference type="ARBA" id="ARBA00004651"/>
    </source>
</evidence>
<gene>
    <name evidence="10" type="ordered locus">Sulac_0037</name>
</gene>
<evidence type="ECO:0000259" key="9">
    <source>
        <dbReference type="PROSITE" id="PS50928"/>
    </source>
</evidence>
<dbReference type="EMBL" id="CP003179">
    <property type="protein sequence ID" value="AEW03613.1"/>
    <property type="molecule type" value="Genomic_DNA"/>
</dbReference>
<sequence>MMEVREQPITLTDNPPRRMRSHGSSSFWLIPLGGFVALFLVIPSASLLWGSLHGSTGQWTWTNYRSLFQPQYLDAYRTSIALSLGTAIIGGLAGLGLAWLISGHHAPGRLRSLITTFSGVASNFAGIPLAFAFTATIGPVGLVTVLLEKTVGFNPYRHGLTLFNLGGLAVTYLYFQIPLGVLVLVPVLDSLSRYGEAAANLGAGRGQFWLRVGWPTVRRPLFGTLVLLFANSFGAYATAYALTAGMINLVPILIGQELSGNVFFSPGLGDALAMGMIGVMALAWSLHQILLGERDRT</sequence>
<evidence type="ECO:0000256" key="6">
    <source>
        <dbReference type="ARBA" id="ARBA00022989"/>
    </source>
</evidence>
<evidence type="ECO:0000256" key="4">
    <source>
        <dbReference type="ARBA" id="ARBA00022475"/>
    </source>
</evidence>
<dbReference type="AlphaFoldDB" id="G8TV32"/>
<dbReference type="InterPro" id="IPR035906">
    <property type="entry name" value="MetI-like_sf"/>
</dbReference>
<organism evidence="10 11">
    <name type="scientific">Sulfobacillus acidophilus (strain ATCC 700253 / DSM 10332 / NAL)</name>
    <dbReference type="NCBI Taxonomy" id="679936"/>
    <lineage>
        <taxon>Bacteria</taxon>
        <taxon>Bacillati</taxon>
        <taxon>Bacillota</taxon>
        <taxon>Clostridia</taxon>
        <taxon>Eubacteriales</taxon>
        <taxon>Clostridiales Family XVII. Incertae Sedis</taxon>
        <taxon>Sulfobacillus</taxon>
    </lineage>
</organism>
<dbReference type="Gene3D" id="1.10.3720.10">
    <property type="entry name" value="MetI-like"/>
    <property type="match status" value="1"/>
</dbReference>
<feature type="transmembrane region" description="Helical" evidence="8">
    <location>
        <begin position="162"/>
        <end position="185"/>
    </location>
</feature>
<dbReference type="PANTHER" id="PTHR42929:SF1">
    <property type="entry name" value="INNER MEMBRANE ABC TRANSPORTER PERMEASE PROTEIN YDCU-RELATED"/>
    <property type="match status" value="1"/>
</dbReference>
<feature type="transmembrane region" description="Helical" evidence="8">
    <location>
        <begin position="80"/>
        <end position="101"/>
    </location>
</feature>
<dbReference type="PATRIC" id="fig|679936.5.peg.38"/>
<keyword evidence="7 8" id="KW-0472">Membrane</keyword>
<evidence type="ECO:0000256" key="7">
    <source>
        <dbReference type="ARBA" id="ARBA00023136"/>
    </source>
</evidence>
<reference evidence="10 11" key="2">
    <citation type="journal article" date="2012" name="Stand. Genomic Sci.">
        <title>Complete genome sequence of the moderately thermophilic mineral-sulfide-oxidizing firmicute Sulfobacillus acidophilus type strain (NAL(T)).</title>
        <authorList>
            <person name="Anderson I."/>
            <person name="Chertkov O."/>
            <person name="Chen A."/>
            <person name="Saunders E."/>
            <person name="Lapidus A."/>
            <person name="Nolan M."/>
            <person name="Lucas S."/>
            <person name="Hammon N."/>
            <person name="Deshpande S."/>
            <person name="Cheng J.F."/>
            <person name="Han C."/>
            <person name="Tapia R."/>
            <person name="Goodwin L.A."/>
            <person name="Pitluck S."/>
            <person name="Liolios K."/>
            <person name="Pagani I."/>
            <person name="Ivanova N."/>
            <person name="Mikhailova N."/>
            <person name="Pati A."/>
            <person name="Palaniappan K."/>
            <person name="Land M."/>
            <person name="Pan C."/>
            <person name="Rohde M."/>
            <person name="Pukall R."/>
            <person name="Goker M."/>
            <person name="Detter J.C."/>
            <person name="Woyke T."/>
            <person name="Bristow J."/>
            <person name="Eisen J.A."/>
            <person name="Markowitz V."/>
            <person name="Hugenholtz P."/>
            <person name="Kyrpides N.C."/>
            <person name="Klenk H.P."/>
            <person name="Mavromatis K."/>
        </authorList>
    </citation>
    <scope>NUCLEOTIDE SEQUENCE [LARGE SCALE GENOMIC DNA]</scope>
    <source>
        <strain evidence="11">ATCC 700253 / DSM 10332 / NAL</strain>
    </source>
</reference>
<dbReference type="SUPFAM" id="SSF161098">
    <property type="entry name" value="MetI-like"/>
    <property type="match status" value="1"/>
</dbReference>
<feature type="transmembrane region" description="Helical" evidence="8">
    <location>
        <begin position="262"/>
        <end position="286"/>
    </location>
</feature>
<dbReference type="InterPro" id="IPR000515">
    <property type="entry name" value="MetI-like"/>
</dbReference>
<evidence type="ECO:0000313" key="10">
    <source>
        <dbReference type="EMBL" id="AEW03613.1"/>
    </source>
</evidence>
<dbReference type="STRING" id="679936.Sulac_0037"/>
<keyword evidence="4" id="KW-1003">Cell membrane</keyword>
<keyword evidence="5 8" id="KW-0812">Transmembrane</keyword>
<dbReference type="PANTHER" id="PTHR42929">
    <property type="entry name" value="INNER MEMBRANE ABC TRANSPORTER PERMEASE PROTEIN YDCU-RELATED-RELATED"/>
    <property type="match status" value="1"/>
</dbReference>
<accession>G8TV32</accession>
<dbReference type="GO" id="GO:0055085">
    <property type="term" value="P:transmembrane transport"/>
    <property type="evidence" value="ECO:0007669"/>
    <property type="project" value="InterPro"/>
</dbReference>
<keyword evidence="3" id="KW-0813">Transport</keyword>
<dbReference type="Proteomes" id="UP000005439">
    <property type="component" value="Chromosome"/>
</dbReference>
<protein>
    <submittedName>
        <fullName evidence="10">ABC transporter permease protein</fullName>
    </submittedName>
</protein>
<keyword evidence="11" id="KW-1185">Reference proteome</keyword>
<feature type="domain" description="ABC transmembrane type-1" evidence="9">
    <location>
        <begin position="76"/>
        <end position="281"/>
    </location>
</feature>
<feature type="transmembrane region" description="Helical" evidence="8">
    <location>
        <begin position="221"/>
        <end position="242"/>
    </location>
</feature>
<feature type="transmembrane region" description="Helical" evidence="8">
    <location>
        <begin position="113"/>
        <end position="142"/>
    </location>
</feature>
<dbReference type="KEGG" id="sap:Sulac_0037"/>
<keyword evidence="6 8" id="KW-1133">Transmembrane helix</keyword>
<evidence type="ECO:0000256" key="8">
    <source>
        <dbReference type="SAM" id="Phobius"/>
    </source>
</evidence>
<proteinExistence type="inferred from homology"/>
<reference evidence="11" key="1">
    <citation type="submission" date="2011-12" db="EMBL/GenBank/DDBJ databases">
        <title>The complete genome of chromosome of Sulfobacillus acidophilus DSM 10332.</title>
        <authorList>
            <person name="Lucas S."/>
            <person name="Han J."/>
            <person name="Lapidus A."/>
            <person name="Bruce D."/>
            <person name="Goodwin L."/>
            <person name="Pitluck S."/>
            <person name="Peters L."/>
            <person name="Kyrpides N."/>
            <person name="Mavromatis K."/>
            <person name="Ivanova N."/>
            <person name="Mikhailova N."/>
            <person name="Chertkov O."/>
            <person name="Saunders E."/>
            <person name="Detter J.C."/>
            <person name="Tapia R."/>
            <person name="Han C."/>
            <person name="Land M."/>
            <person name="Hauser L."/>
            <person name="Markowitz V."/>
            <person name="Cheng J.-F."/>
            <person name="Hugenholtz P."/>
            <person name="Woyke T."/>
            <person name="Wu D."/>
            <person name="Pukall R."/>
            <person name="Gehrich-Schroeter G."/>
            <person name="Schneider S."/>
            <person name="Klenk H.-P."/>
            <person name="Eisen J.A."/>
        </authorList>
    </citation>
    <scope>NUCLEOTIDE SEQUENCE [LARGE SCALE GENOMIC DNA]</scope>
    <source>
        <strain evidence="11">ATCC 700253 / DSM 10332 / NAL</strain>
    </source>
</reference>
<comment type="subcellular location">
    <subcellularLocation>
        <location evidence="1">Cell membrane</location>
        <topology evidence="1">Multi-pass membrane protein</topology>
    </subcellularLocation>
</comment>